<dbReference type="InterPro" id="IPR035979">
    <property type="entry name" value="RBD_domain_sf"/>
</dbReference>
<feature type="region of interest" description="Disordered" evidence="3">
    <location>
        <begin position="207"/>
        <end position="238"/>
    </location>
</feature>
<dbReference type="PANTHER" id="PTHR23236:SF95">
    <property type="entry name" value="NUCLEOLAR PROTEIN 13"/>
    <property type="match status" value="1"/>
</dbReference>
<organism evidence="5 6">
    <name type="scientific">Mycoemilia scoparia</name>
    <dbReference type="NCBI Taxonomy" id="417184"/>
    <lineage>
        <taxon>Eukaryota</taxon>
        <taxon>Fungi</taxon>
        <taxon>Fungi incertae sedis</taxon>
        <taxon>Zoopagomycota</taxon>
        <taxon>Kickxellomycotina</taxon>
        <taxon>Kickxellomycetes</taxon>
        <taxon>Kickxellales</taxon>
        <taxon>Kickxellaceae</taxon>
        <taxon>Mycoemilia</taxon>
    </lineage>
</organism>
<feature type="region of interest" description="Disordered" evidence="3">
    <location>
        <begin position="335"/>
        <end position="409"/>
    </location>
</feature>
<feature type="compositionally biased region" description="Basic residues" evidence="3">
    <location>
        <begin position="116"/>
        <end position="127"/>
    </location>
</feature>
<comment type="caution">
    <text evidence="5">The sequence shown here is derived from an EMBL/GenBank/DDBJ whole genome shotgun (WGS) entry which is preliminary data.</text>
</comment>
<dbReference type="Proteomes" id="UP001150538">
    <property type="component" value="Unassembled WGS sequence"/>
</dbReference>
<dbReference type="PROSITE" id="PS50102">
    <property type="entry name" value="RRM"/>
    <property type="match status" value="2"/>
</dbReference>
<reference evidence="5" key="1">
    <citation type="submission" date="2022-07" db="EMBL/GenBank/DDBJ databases">
        <title>Phylogenomic reconstructions and comparative analyses of Kickxellomycotina fungi.</title>
        <authorList>
            <person name="Reynolds N.K."/>
            <person name="Stajich J.E."/>
            <person name="Barry K."/>
            <person name="Grigoriev I.V."/>
            <person name="Crous P."/>
            <person name="Smith M.E."/>
        </authorList>
    </citation>
    <scope>NUCLEOTIDE SEQUENCE</scope>
    <source>
        <strain evidence="5">NBRC 100468</strain>
    </source>
</reference>
<evidence type="ECO:0000313" key="5">
    <source>
        <dbReference type="EMBL" id="KAJ1922325.1"/>
    </source>
</evidence>
<dbReference type="PANTHER" id="PTHR23236">
    <property type="entry name" value="EUKARYOTIC TRANSLATION INITIATION FACTOR 4B/4H"/>
    <property type="match status" value="1"/>
</dbReference>
<keyword evidence="6" id="KW-1185">Reference proteome</keyword>
<dbReference type="GO" id="GO:0005730">
    <property type="term" value="C:nucleolus"/>
    <property type="evidence" value="ECO:0007669"/>
    <property type="project" value="TreeGrafter"/>
</dbReference>
<evidence type="ECO:0000256" key="3">
    <source>
        <dbReference type="SAM" id="MobiDB-lite"/>
    </source>
</evidence>
<accession>A0A9W8A443</accession>
<dbReference type="Pfam" id="PF00076">
    <property type="entry name" value="RRM_1"/>
    <property type="match status" value="2"/>
</dbReference>
<evidence type="ECO:0000313" key="6">
    <source>
        <dbReference type="Proteomes" id="UP001150538"/>
    </source>
</evidence>
<feature type="compositionally biased region" description="Basic and acidic residues" evidence="3">
    <location>
        <begin position="67"/>
        <end position="82"/>
    </location>
</feature>
<feature type="domain" description="RRM" evidence="4">
    <location>
        <begin position="130"/>
        <end position="208"/>
    </location>
</feature>
<feature type="compositionally biased region" description="Basic and acidic residues" evidence="3">
    <location>
        <begin position="43"/>
        <end position="57"/>
    </location>
</feature>
<dbReference type="AlphaFoldDB" id="A0A9W8A443"/>
<dbReference type="SUPFAM" id="SSF54928">
    <property type="entry name" value="RNA-binding domain, RBD"/>
    <property type="match status" value="2"/>
</dbReference>
<name>A0A9W8A443_9FUNG</name>
<dbReference type="Gene3D" id="3.30.70.330">
    <property type="match status" value="2"/>
</dbReference>
<feature type="compositionally biased region" description="Basic and acidic residues" evidence="3">
    <location>
        <begin position="374"/>
        <end position="385"/>
    </location>
</feature>
<evidence type="ECO:0000256" key="1">
    <source>
        <dbReference type="ARBA" id="ARBA00022884"/>
    </source>
</evidence>
<dbReference type="GO" id="GO:0003723">
    <property type="term" value="F:RNA binding"/>
    <property type="evidence" value="ECO:0007669"/>
    <property type="project" value="UniProtKB-UniRule"/>
</dbReference>
<dbReference type="EMBL" id="JANBPU010000001">
    <property type="protein sequence ID" value="KAJ1922325.1"/>
    <property type="molecule type" value="Genomic_DNA"/>
</dbReference>
<evidence type="ECO:0000259" key="4">
    <source>
        <dbReference type="PROSITE" id="PS50102"/>
    </source>
</evidence>
<dbReference type="SMART" id="SM00360">
    <property type="entry name" value="RRM"/>
    <property type="match status" value="2"/>
</dbReference>
<dbReference type="InterPro" id="IPR012677">
    <property type="entry name" value="Nucleotide-bd_a/b_plait_sf"/>
</dbReference>
<feature type="compositionally biased region" description="Basic and acidic residues" evidence="3">
    <location>
        <begin position="1"/>
        <end position="28"/>
    </location>
</feature>
<feature type="compositionally biased region" description="Acidic residues" evidence="3">
    <location>
        <begin position="96"/>
        <end position="109"/>
    </location>
</feature>
<protein>
    <submittedName>
        <fullName evidence="5">Nucleolar protein 13</fullName>
    </submittedName>
</protein>
<feature type="region of interest" description="Disordered" evidence="3">
    <location>
        <begin position="1"/>
        <end position="127"/>
    </location>
</feature>
<keyword evidence="1 2" id="KW-0694">RNA-binding</keyword>
<feature type="domain" description="RRM" evidence="4">
    <location>
        <begin position="236"/>
        <end position="315"/>
    </location>
</feature>
<gene>
    <name evidence="5" type="primary">NOP13</name>
    <name evidence="5" type="ORF">H4219_000187</name>
</gene>
<proteinExistence type="predicted"/>
<dbReference type="OrthoDB" id="439808at2759"/>
<dbReference type="InterPro" id="IPR000504">
    <property type="entry name" value="RRM_dom"/>
</dbReference>
<sequence length="409" mass="45933">MGKKSKEGKTKSKNKSKDSQPQEEKLLDNAEVPHSIEQSTETIAKKEVHDIENKKAGEDEDDDDSYDFSKLEADIKPDLTKKKEAKKTKKNVNPESTEDLEGIEESDQEEGVKGGSKAKKAQKKPKKSQWCVWIGNLAFATGQAELKEFLRTDKGEITRIHMPKGQYGKPNRGFAYVDFDTEEAMEYAISLSEQELDGRPLLIKNGKNFKKDGKIPASQDSSSTKKKGRENTQPSPTLFVGNLPFEATKQDLRKIFDQFGKIIKVRLATFQDNPQKCKGFGYIDYKDLEGATLAFEDKKSHTLEGKRIRVEYAGELATKKGRPWEHFPVPEHIAQKKGADGSQHQKKRKQSGSAEDAGDEGGDSRQLKTAKILDSSEIRQDRDLETDNMAETKLQGLPVSFKGKKTTFE</sequence>
<evidence type="ECO:0000256" key="2">
    <source>
        <dbReference type="PROSITE-ProRule" id="PRU00176"/>
    </source>
</evidence>